<dbReference type="Proteomes" id="UP001057402">
    <property type="component" value="Chromosome 8"/>
</dbReference>
<protein>
    <submittedName>
        <fullName evidence="1">Uncharacterized protein</fullName>
    </submittedName>
</protein>
<organism evidence="1 2">
    <name type="scientific">Melastoma candidum</name>
    <dbReference type="NCBI Taxonomy" id="119954"/>
    <lineage>
        <taxon>Eukaryota</taxon>
        <taxon>Viridiplantae</taxon>
        <taxon>Streptophyta</taxon>
        <taxon>Embryophyta</taxon>
        <taxon>Tracheophyta</taxon>
        <taxon>Spermatophyta</taxon>
        <taxon>Magnoliopsida</taxon>
        <taxon>eudicotyledons</taxon>
        <taxon>Gunneridae</taxon>
        <taxon>Pentapetalae</taxon>
        <taxon>rosids</taxon>
        <taxon>malvids</taxon>
        <taxon>Myrtales</taxon>
        <taxon>Melastomataceae</taxon>
        <taxon>Melastomatoideae</taxon>
        <taxon>Melastomateae</taxon>
        <taxon>Melastoma</taxon>
    </lineage>
</organism>
<evidence type="ECO:0000313" key="2">
    <source>
        <dbReference type="Proteomes" id="UP001057402"/>
    </source>
</evidence>
<gene>
    <name evidence="1" type="ORF">MLD38_029188</name>
</gene>
<name>A0ACB9N3C1_9MYRT</name>
<evidence type="ECO:0000313" key="1">
    <source>
        <dbReference type="EMBL" id="KAI4330952.1"/>
    </source>
</evidence>
<comment type="caution">
    <text evidence="1">The sequence shown here is derived from an EMBL/GenBank/DDBJ whole genome shotgun (WGS) entry which is preliminary data.</text>
</comment>
<reference evidence="2" key="1">
    <citation type="journal article" date="2023" name="Front. Plant Sci.">
        <title>Chromosomal-level genome assembly of Melastoma candidum provides insights into trichome evolution.</title>
        <authorList>
            <person name="Zhong Y."/>
            <person name="Wu W."/>
            <person name="Sun C."/>
            <person name="Zou P."/>
            <person name="Liu Y."/>
            <person name="Dai S."/>
            <person name="Zhou R."/>
        </authorList>
    </citation>
    <scope>NUCLEOTIDE SEQUENCE [LARGE SCALE GENOMIC DNA]</scope>
</reference>
<dbReference type="EMBL" id="CM042887">
    <property type="protein sequence ID" value="KAI4330952.1"/>
    <property type="molecule type" value="Genomic_DNA"/>
</dbReference>
<keyword evidence="2" id="KW-1185">Reference proteome</keyword>
<accession>A0ACB9N3C1</accession>
<proteinExistence type="predicted"/>
<sequence>MATNMGRWIILSAAPKLTIAPSTAGSALGGAAVRKLASSSTSSQEPRQLRDDPSLVEGEAGAAENREGDSEEEEGDGEHVNEETGEVGGPRGPEPTRFGDWERNGRCSDF</sequence>